<dbReference type="InterPro" id="IPR008979">
    <property type="entry name" value="Galactose-bd-like_sf"/>
</dbReference>
<name>A0A3B0W857_9ZZZZ</name>
<dbReference type="AlphaFoldDB" id="A0A3B0W857"/>
<protein>
    <submittedName>
        <fullName evidence="1">Uncharacterized protein</fullName>
    </submittedName>
</protein>
<dbReference type="EMBL" id="UOFE01000024">
    <property type="protein sequence ID" value="VAW52105.1"/>
    <property type="molecule type" value="Genomic_DNA"/>
</dbReference>
<accession>A0A3B0W857</accession>
<dbReference type="Gene3D" id="2.60.120.260">
    <property type="entry name" value="Galactose-binding domain-like"/>
    <property type="match status" value="1"/>
</dbReference>
<dbReference type="SUPFAM" id="SSF49785">
    <property type="entry name" value="Galactose-binding domain-like"/>
    <property type="match status" value="1"/>
</dbReference>
<reference evidence="1" key="1">
    <citation type="submission" date="2018-06" db="EMBL/GenBank/DDBJ databases">
        <authorList>
            <person name="Zhirakovskaya E."/>
        </authorList>
    </citation>
    <scope>NUCLEOTIDE SEQUENCE</scope>
</reference>
<proteinExistence type="predicted"/>
<dbReference type="InterPro" id="IPR017853">
    <property type="entry name" value="GH"/>
</dbReference>
<sequence length="940" mass="106691">MVISLKDIFLIPVVKALYFLLITTISLSAHAKNEISHVNQDNMSTIVSSKFSEAITPEKAIHAKDGHFYTVGLDLKPGTADDKRIRFWGINLSPPMTFPETNEDAKRLVIRLKKLGFNLVRLHAIDMLPKKLYLSIFEDSNESYPVLNTKNLESLKMLVRLLKQHGIYVDLTLKLGYTFDSNKDCILIKEVNKCVPDSDLLTEKYTDAIKMPAYSKPLDLFNKEMIALQKTYFKKILKYFKNDPVLAMVEIANENSLIEIFLENNKRLPPVYAKELDVLWEQWLFNKYENIDNLNVAWYQKDIPGRRENMLINGFFNKTRGNLPADWKLTQWPLDGFAKWGGWKVTEDHELNVNVNHIPHKYWYMFITQAGHQVVEGDSYSVTIRAKSNPPRKIQISVNVEDNGKSIQANRYKQVIQLDREYRDYRICFKSIISSINARLTILPVLADSNPGELWIDRIKFTSANYAIDANISKFEKASRPVQGLVNTCPESRKKELDYIQFLVDIETRYYSDMKTYLKDELQISIPISGVQANYGGLLGNKIMNDEMDYIDVHYYWDHPNINRNNPQQWHMKNISMVDHLDKSILNTIASNRNLGKPFTISEYGMNLANEYAQEGFVLGAAFGAYQDIDAIMVFDYNAGGSGTDSRKRMQPNQLTGWYNILGDTRSEILLPVAADIFKNTNLSGDIKSITIAVNEKMRRAALLSGASIRDNFNSLSEIERRAKKTSIFSKGLYLNNKISLLHTENLSKHNKELKAENTAKSNDDEQIIDINYLADNQRAIMISTPTTSIMIGDMKESIKFSGLQIIGASGADQFCTVSVSSLDNKPINKSNNFLIRAIGKGKNENTDIIKVNNGYRSCVVGNNGKCSNPFFHPEAGAFSKSSCNLVLSYKNLEKNILVETLDYNGNVLSVNPLSMNNGTEKSGKGAKNLTGVMNIIRLH</sequence>
<dbReference type="Gene3D" id="3.20.20.80">
    <property type="entry name" value="Glycosidases"/>
    <property type="match status" value="2"/>
</dbReference>
<dbReference type="SUPFAM" id="SSF51445">
    <property type="entry name" value="(Trans)glycosidases"/>
    <property type="match status" value="1"/>
</dbReference>
<gene>
    <name evidence="1" type="ORF">MNBD_GAMMA05-637</name>
</gene>
<evidence type="ECO:0000313" key="1">
    <source>
        <dbReference type="EMBL" id="VAW52105.1"/>
    </source>
</evidence>
<organism evidence="1">
    <name type="scientific">hydrothermal vent metagenome</name>
    <dbReference type="NCBI Taxonomy" id="652676"/>
    <lineage>
        <taxon>unclassified sequences</taxon>
        <taxon>metagenomes</taxon>
        <taxon>ecological metagenomes</taxon>
    </lineage>
</organism>